<evidence type="ECO:0000256" key="4">
    <source>
        <dbReference type="ARBA" id="ARBA00022771"/>
    </source>
</evidence>
<evidence type="ECO:0000256" key="3">
    <source>
        <dbReference type="ARBA" id="ARBA00022737"/>
    </source>
</evidence>
<dbReference type="GO" id="GO:0005634">
    <property type="term" value="C:nucleus"/>
    <property type="evidence" value="ECO:0007669"/>
    <property type="project" value="UniProtKB-SubCell"/>
</dbReference>
<keyword evidence="2" id="KW-0479">Metal-binding</keyword>
<dbReference type="AlphaFoldDB" id="A0A9Q0RUX9"/>
<dbReference type="GO" id="GO:0008270">
    <property type="term" value="F:zinc ion binding"/>
    <property type="evidence" value="ECO:0007669"/>
    <property type="project" value="UniProtKB-KW"/>
</dbReference>
<dbReference type="SUPFAM" id="SSF57667">
    <property type="entry name" value="beta-beta-alpha zinc fingers"/>
    <property type="match status" value="2"/>
</dbReference>
<dbReference type="InterPro" id="IPR036236">
    <property type="entry name" value="Znf_C2H2_sf"/>
</dbReference>
<gene>
    <name evidence="9" type="primary">PRDM1</name>
    <name evidence="9" type="ORF">Bhyg_16685</name>
</gene>
<dbReference type="FunFam" id="3.30.160.60:FF:001732">
    <property type="entry name" value="Zgc:162936"/>
    <property type="match status" value="1"/>
</dbReference>
<dbReference type="PANTHER" id="PTHR24394:SF44">
    <property type="entry name" value="ZINC FINGER PROTEIN 271-LIKE"/>
    <property type="match status" value="1"/>
</dbReference>
<protein>
    <submittedName>
        <fullName evidence="9">PR domain zinc finger protein 1</fullName>
    </submittedName>
</protein>
<name>A0A9Q0RUX9_9DIPT</name>
<dbReference type="GO" id="GO:0005694">
    <property type="term" value="C:chromosome"/>
    <property type="evidence" value="ECO:0007669"/>
    <property type="project" value="UniProtKB-ARBA"/>
</dbReference>
<dbReference type="FunFam" id="3.30.160.60:FF:000744">
    <property type="entry name" value="zinc finger E-box-binding homeobox 1"/>
    <property type="match status" value="1"/>
</dbReference>
<accession>A0A9Q0RUX9</accession>
<dbReference type="Gene3D" id="3.30.160.60">
    <property type="entry name" value="Classic Zinc Finger"/>
    <property type="match status" value="3"/>
</dbReference>
<evidence type="ECO:0000313" key="9">
    <source>
        <dbReference type="EMBL" id="KAJ6632620.1"/>
    </source>
</evidence>
<dbReference type="SMART" id="SM00355">
    <property type="entry name" value="ZnF_C2H2"/>
    <property type="match status" value="3"/>
</dbReference>
<dbReference type="PROSITE" id="PS00028">
    <property type="entry name" value="ZINC_FINGER_C2H2_1"/>
    <property type="match status" value="3"/>
</dbReference>
<keyword evidence="3" id="KW-0677">Repeat</keyword>
<evidence type="ECO:0000256" key="5">
    <source>
        <dbReference type="ARBA" id="ARBA00022833"/>
    </source>
</evidence>
<dbReference type="Pfam" id="PF13912">
    <property type="entry name" value="zf-C2H2_6"/>
    <property type="match status" value="1"/>
</dbReference>
<evidence type="ECO:0000256" key="2">
    <source>
        <dbReference type="ARBA" id="ARBA00022723"/>
    </source>
</evidence>
<dbReference type="GO" id="GO:0045893">
    <property type="term" value="P:positive regulation of DNA-templated transcription"/>
    <property type="evidence" value="ECO:0007669"/>
    <property type="project" value="UniProtKB-ARBA"/>
</dbReference>
<dbReference type="InterPro" id="IPR013087">
    <property type="entry name" value="Znf_C2H2_type"/>
</dbReference>
<dbReference type="PANTHER" id="PTHR24394">
    <property type="entry name" value="ZINC FINGER PROTEIN"/>
    <property type="match status" value="1"/>
</dbReference>
<sequence>IGIKNYECQICKKSFIHLSSFQKHKRVHSGEKPYVCQLCNRGFSQSGHYREHMMIHSGEKPHKCQICEKSFRRSDALQCHLKTHKKSQSKNQATEERNHSTEIVALSDMGYDDNILQYNENENQLQNQHSQLIEEVGHSDIGNIQSITVVRPHDTDMNEQNFSTFSYNFILEQ</sequence>
<feature type="domain" description="C2H2-type" evidence="8">
    <location>
        <begin position="34"/>
        <end position="61"/>
    </location>
</feature>
<comment type="subcellular location">
    <subcellularLocation>
        <location evidence="1">Nucleus</location>
    </subcellularLocation>
</comment>
<keyword evidence="4 7" id="KW-0863">Zinc-finger</keyword>
<evidence type="ECO:0000256" key="7">
    <source>
        <dbReference type="PROSITE-ProRule" id="PRU00042"/>
    </source>
</evidence>
<dbReference type="Proteomes" id="UP001151699">
    <property type="component" value="Unassembled WGS sequence"/>
</dbReference>
<dbReference type="Pfam" id="PF00096">
    <property type="entry name" value="zf-C2H2"/>
    <property type="match status" value="2"/>
</dbReference>
<dbReference type="GO" id="GO:0043565">
    <property type="term" value="F:sequence-specific DNA binding"/>
    <property type="evidence" value="ECO:0007669"/>
    <property type="project" value="UniProtKB-ARBA"/>
</dbReference>
<evidence type="ECO:0000256" key="6">
    <source>
        <dbReference type="ARBA" id="ARBA00023242"/>
    </source>
</evidence>
<feature type="non-terminal residue" evidence="9">
    <location>
        <position position="173"/>
    </location>
</feature>
<keyword evidence="10" id="KW-1185">Reference proteome</keyword>
<dbReference type="FunFam" id="3.30.160.60:FF:000912">
    <property type="entry name" value="Zinc finger protein 660"/>
    <property type="match status" value="1"/>
</dbReference>
<organism evidence="9 10">
    <name type="scientific">Pseudolycoriella hygida</name>
    <dbReference type="NCBI Taxonomy" id="35572"/>
    <lineage>
        <taxon>Eukaryota</taxon>
        <taxon>Metazoa</taxon>
        <taxon>Ecdysozoa</taxon>
        <taxon>Arthropoda</taxon>
        <taxon>Hexapoda</taxon>
        <taxon>Insecta</taxon>
        <taxon>Pterygota</taxon>
        <taxon>Neoptera</taxon>
        <taxon>Endopterygota</taxon>
        <taxon>Diptera</taxon>
        <taxon>Nematocera</taxon>
        <taxon>Sciaroidea</taxon>
        <taxon>Sciaridae</taxon>
        <taxon>Pseudolycoriella</taxon>
    </lineage>
</organism>
<dbReference type="OrthoDB" id="4748970at2759"/>
<evidence type="ECO:0000259" key="8">
    <source>
        <dbReference type="PROSITE" id="PS50157"/>
    </source>
</evidence>
<keyword evidence="6" id="KW-0539">Nucleus</keyword>
<reference evidence="9" key="1">
    <citation type="submission" date="2022-07" db="EMBL/GenBank/DDBJ databases">
        <authorList>
            <person name="Trinca V."/>
            <person name="Uliana J.V.C."/>
            <person name="Torres T.T."/>
            <person name="Ward R.J."/>
            <person name="Monesi N."/>
        </authorList>
    </citation>
    <scope>NUCLEOTIDE SEQUENCE</scope>
    <source>
        <strain evidence="9">HSMRA1968</strain>
        <tissue evidence="9">Whole embryos</tissue>
    </source>
</reference>
<dbReference type="EMBL" id="WJQU01002643">
    <property type="protein sequence ID" value="KAJ6632620.1"/>
    <property type="molecule type" value="Genomic_DNA"/>
</dbReference>
<evidence type="ECO:0000313" key="10">
    <source>
        <dbReference type="Proteomes" id="UP001151699"/>
    </source>
</evidence>
<comment type="caution">
    <text evidence="9">The sequence shown here is derived from an EMBL/GenBank/DDBJ whole genome shotgun (WGS) entry which is preliminary data.</text>
</comment>
<dbReference type="PROSITE" id="PS50157">
    <property type="entry name" value="ZINC_FINGER_C2H2_2"/>
    <property type="match status" value="3"/>
</dbReference>
<dbReference type="GO" id="GO:0000981">
    <property type="term" value="F:DNA-binding transcription factor activity, RNA polymerase II-specific"/>
    <property type="evidence" value="ECO:0007669"/>
    <property type="project" value="TreeGrafter"/>
</dbReference>
<feature type="non-terminal residue" evidence="9">
    <location>
        <position position="1"/>
    </location>
</feature>
<keyword evidence="5" id="KW-0862">Zinc</keyword>
<feature type="domain" description="C2H2-type" evidence="8">
    <location>
        <begin position="6"/>
        <end position="33"/>
    </location>
</feature>
<proteinExistence type="predicted"/>
<feature type="domain" description="C2H2-type" evidence="8">
    <location>
        <begin position="62"/>
        <end position="89"/>
    </location>
</feature>
<evidence type="ECO:0000256" key="1">
    <source>
        <dbReference type="ARBA" id="ARBA00004123"/>
    </source>
</evidence>